<dbReference type="InterPro" id="IPR052367">
    <property type="entry name" value="Thiosulfate_ST/Rhodanese-like"/>
</dbReference>
<dbReference type="PANTHER" id="PTHR45431">
    <property type="entry name" value="RHODANESE-LIKE DOMAIN-CONTAINING PROTEIN 15, CHLOROPLASTIC"/>
    <property type="match status" value="1"/>
</dbReference>
<dbReference type="InterPro" id="IPR001763">
    <property type="entry name" value="Rhodanese-like_dom"/>
</dbReference>
<dbReference type="EMBL" id="RBIQ01000007">
    <property type="protein sequence ID" value="RKR14286.1"/>
    <property type="molecule type" value="Genomic_DNA"/>
</dbReference>
<keyword evidence="2" id="KW-0808">Transferase</keyword>
<accession>A0A495EBT3</accession>
<proteinExistence type="predicted"/>
<dbReference type="InterPro" id="IPR036873">
    <property type="entry name" value="Rhodanese-like_dom_sf"/>
</dbReference>
<sequence>MSILSSLFGAKKEYSGVVEVLDKVSFLSAISSKKVQVIDVRTPNEFAGGHIKKAVNVDFFKPSNFVAYFEKLDKTKPLYIYCRSGARSKKASHKLADMGFEKIYDLQGGYSNW</sequence>
<dbReference type="SUPFAM" id="SSF52821">
    <property type="entry name" value="Rhodanese/Cell cycle control phosphatase"/>
    <property type="match status" value="1"/>
</dbReference>
<dbReference type="OrthoDB" id="9808735at2"/>
<evidence type="ECO:0000259" key="1">
    <source>
        <dbReference type="PROSITE" id="PS50206"/>
    </source>
</evidence>
<dbReference type="SMART" id="SM00450">
    <property type="entry name" value="RHOD"/>
    <property type="match status" value="1"/>
</dbReference>
<reference evidence="2 3" key="1">
    <citation type="submission" date="2018-10" db="EMBL/GenBank/DDBJ databases">
        <title>Genomic Encyclopedia of Archaeal and Bacterial Type Strains, Phase II (KMG-II): from individual species to whole genera.</title>
        <authorList>
            <person name="Goeker M."/>
        </authorList>
    </citation>
    <scope>NUCLEOTIDE SEQUENCE [LARGE SCALE GENOMIC DNA]</scope>
    <source>
        <strain evidence="2 3">DSM 25230</strain>
    </source>
</reference>
<dbReference type="PANTHER" id="PTHR45431:SF3">
    <property type="entry name" value="RHODANESE-LIKE DOMAIN-CONTAINING PROTEIN 15, CHLOROPLASTIC"/>
    <property type="match status" value="1"/>
</dbReference>
<dbReference type="GO" id="GO:0016740">
    <property type="term" value="F:transferase activity"/>
    <property type="evidence" value="ECO:0007669"/>
    <property type="project" value="UniProtKB-KW"/>
</dbReference>
<dbReference type="PROSITE" id="PS50206">
    <property type="entry name" value="RHODANESE_3"/>
    <property type="match status" value="1"/>
</dbReference>
<feature type="domain" description="Rhodanese" evidence="1">
    <location>
        <begin position="31"/>
        <end position="113"/>
    </location>
</feature>
<dbReference type="Pfam" id="PF00581">
    <property type="entry name" value="Rhodanese"/>
    <property type="match status" value="1"/>
</dbReference>
<dbReference type="RefSeq" id="WP_121063364.1">
    <property type="nucleotide sequence ID" value="NZ_RBIQ01000007.1"/>
</dbReference>
<evidence type="ECO:0000313" key="2">
    <source>
        <dbReference type="EMBL" id="RKR14286.1"/>
    </source>
</evidence>
<comment type="caution">
    <text evidence="2">The sequence shown here is derived from an EMBL/GenBank/DDBJ whole genome shotgun (WGS) entry which is preliminary data.</text>
</comment>
<keyword evidence="3" id="KW-1185">Reference proteome</keyword>
<organism evidence="2 3">
    <name type="scientific">Maribacter vaceletii</name>
    <dbReference type="NCBI Taxonomy" id="1206816"/>
    <lineage>
        <taxon>Bacteria</taxon>
        <taxon>Pseudomonadati</taxon>
        <taxon>Bacteroidota</taxon>
        <taxon>Flavobacteriia</taxon>
        <taxon>Flavobacteriales</taxon>
        <taxon>Flavobacteriaceae</taxon>
        <taxon>Maribacter</taxon>
    </lineage>
</organism>
<dbReference type="Gene3D" id="3.40.250.10">
    <property type="entry name" value="Rhodanese-like domain"/>
    <property type="match status" value="1"/>
</dbReference>
<dbReference type="Proteomes" id="UP000269412">
    <property type="component" value="Unassembled WGS sequence"/>
</dbReference>
<name>A0A495EBT3_9FLAO</name>
<protein>
    <submittedName>
        <fullName evidence="2">Rhodanese-related sulfurtransferase</fullName>
    </submittedName>
</protein>
<dbReference type="AlphaFoldDB" id="A0A495EBT3"/>
<evidence type="ECO:0000313" key="3">
    <source>
        <dbReference type="Proteomes" id="UP000269412"/>
    </source>
</evidence>
<gene>
    <name evidence="2" type="ORF">CLV91_0361</name>
</gene>
<dbReference type="CDD" id="cd00158">
    <property type="entry name" value="RHOD"/>
    <property type="match status" value="1"/>
</dbReference>